<proteinExistence type="predicted"/>
<dbReference type="EMBL" id="GGEC01002941">
    <property type="protein sequence ID" value="MBW83424.1"/>
    <property type="molecule type" value="Transcribed_RNA"/>
</dbReference>
<dbReference type="PANTHER" id="PTHR46038">
    <property type="entry name" value="EXPRESSED PROTEIN-RELATED"/>
    <property type="match status" value="1"/>
</dbReference>
<feature type="domain" description="Nucleotide-diphospho-sugar transferase" evidence="2">
    <location>
        <begin position="117"/>
        <end position="317"/>
    </location>
</feature>
<organism evidence="3">
    <name type="scientific">Rhizophora mucronata</name>
    <name type="common">Asiatic mangrove</name>
    <dbReference type="NCBI Taxonomy" id="61149"/>
    <lineage>
        <taxon>Eukaryota</taxon>
        <taxon>Viridiplantae</taxon>
        <taxon>Streptophyta</taxon>
        <taxon>Embryophyta</taxon>
        <taxon>Tracheophyta</taxon>
        <taxon>Spermatophyta</taxon>
        <taxon>Magnoliopsida</taxon>
        <taxon>eudicotyledons</taxon>
        <taxon>Gunneridae</taxon>
        <taxon>Pentapetalae</taxon>
        <taxon>rosids</taxon>
        <taxon>fabids</taxon>
        <taxon>Malpighiales</taxon>
        <taxon>Rhizophoraceae</taxon>
        <taxon>Rhizophora</taxon>
    </lineage>
</organism>
<reference evidence="3" key="1">
    <citation type="submission" date="2018-02" db="EMBL/GenBank/DDBJ databases">
        <title>Rhizophora mucronata_Transcriptome.</title>
        <authorList>
            <person name="Meera S.P."/>
            <person name="Sreeshan A."/>
            <person name="Augustine A."/>
        </authorList>
    </citation>
    <scope>NUCLEOTIDE SEQUENCE</scope>
    <source>
        <tissue evidence="3">Leaf</tissue>
    </source>
</reference>
<evidence type="ECO:0000313" key="3">
    <source>
        <dbReference type="EMBL" id="MBW83424.1"/>
    </source>
</evidence>
<evidence type="ECO:0000256" key="1">
    <source>
        <dbReference type="SAM" id="Phobius"/>
    </source>
</evidence>
<evidence type="ECO:0000259" key="2">
    <source>
        <dbReference type="Pfam" id="PF03407"/>
    </source>
</evidence>
<protein>
    <recommendedName>
        <fullName evidence="2">Nucleotide-diphospho-sugar transferase domain-containing protein</fullName>
    </recommendedName>
</protein>
<dbReference type="InterPro" id="IPR044821">
    <property type="entry name" value="At1g28695/At4g15970-like"/>
</dbReference>
<feature type="transmembrane region" description="Helical" evidence="1">
    <location>
        <begin position="12"/>
        <end position="31"/>
    </location>
</feature>
<dbReference type="PANTHER" id="PTHR46038:SF12">
    <property type="entry name" value="OS03G0731800 PROTEIN"/>
    <property type="match status" value="1"/>
</dbReference>
<sequence>MYMEKSKQSVGNIAILALLFTGVLYLFIWSASLGSNPLLWEYRKRWSQDRCSNAQFRTIKFPIDELELALEKASMPNKTVIIAVVNKAYVDQTVESETTMLDLFLESFWLGENTRPLLDHLLLVAVDQTAYDRCMFKRLHCYKLETDGVEFAGEKLYMSKDFVKMMWRRTLLLIDVLKRGYSFVFTDTDVMWLRNPFSRLNKNESIDLQFSTDWFNGNPNSEKNSINTGFYHVRSNNRTISLFNAWYAEKDNSTGLKEQDVLLNLIRGGIIQRLGIHARFLDTLYFSGFCADSNDIRAVTTVHSNCCRSISAKITDLKAVLRDWKKFKASITNKNGVASNGTAPFSWTGHFGCWNSWNKT</sequence>
<name>A0A2P2IQD6_RHIMU</name>
<keyword evidence="1" id="KW-0812">Transmembrane</keyword>
<keyword evidence="1" id="KW-1133">Transmembrane helix</keyword>
<dbReference type="InterPro" id="IPR005069">
    <property type="entry name" value="Nucl-diP-sugar_transferase"/>
</dbReference>
<keyword evidence="1" id="KW-0472">Membrane</keyword>
<dbReference type="AlphaFoldDB" id="A0A2P2IQD6"/>
<accession>A0A2P2IQD6</accession>
<dbReference type="Pfam" id="PF03407">
    <property type="entry name" value="Nucleotid_trans"/>
    <property type="match status" value="1"/>
</dbReference>